<comment type="caution">
    <text evidence="2">The sequence shown here is derived from an EMBL/GenBank/DDBJ whole genome shotgun (WGS) entry which is preliminary data.</text>
</comment>
<dbReference type="Proteomes" id="UP001595462">
    <property type="component" value="Unassembled WGS sequence"/>
</dbReference>
<dbReference type="SUPFAM" id="SSF88723">
    <property type="entry name" value="PIN domain-like"/>
    <property type="match status" value="1"/>
</dbReference>
<dbReference type="Gene3D" id="3.40.50.1010">
    <property type="entry name" value="5'-nuclease"/>
    <property type="match status" value="1"/>
</dbReference>
<gene>
    <name evidence="2" type="ORF">ACFOSU_09370</name>
</gene>
<keyword evidence="3" id="KW-1185">Reference proteome</keyword>
<reference evidence="3" key="1">
    <citation type="journal article" date="2019" name="Int. J. Syst. Evol. Microbiol.">
        <title>The Global Catalogue of Microorganisms (GCM) 10K type strain sequencing project: providing services to taxonomists for standard genome sequencing and annotation.</title>
        <authorList>
            <consortium name="The Broad Institute Genomics Platform"/>
            <consortium name="The Broad Institute Genome Sequencing Center for Infectious Disease"/>
            <person name="Wu L."/>
            <person name="Ma J."/>
        </authorList>
    </citation>
    <scope>NUCLEOTIDE SEQUENCE [LARGE SCALE GENOMIC DNA]</scope>
    <source>
        <strain evidence="3">KCTC 52640</strain>
    </source>
</reference>
<proteinExistence type="predicted"/>
<dbReference type="Pfam" id="PF01850">
    <property type="entry name" value="PIN"/>
    <property type="match status" value="1"/>
</dbReference>
<dbReference type="EMBL" id="JBHRSS010000003">
    <property type="protein sequence ID" value="MFC3104102.1"/>
    <property type="molecule type" value="Genomic_DNA"/>
</dbReference>
<protein>
    <submittedName>
        <fullName evidence="2">Type II toxin-antitoxin system VapC family toxin</fullName>
    </submittedName>
</protein>
<dbReference type="RefSeq" id="WP_380688759.1">
    <property type="nucleotide sequence ID" value="NZ_JBHRSS010000003.1"/>
</dbReference>
<dbReference type="InterPro" id="IPR002716">
    <property type="entry name" value="PIN_dom"/>
</dbReference>
<dbReference type="InterPro" id="IPR029060">
    <property type="entry name" value="PIN-like_dom_sf"/>
</dbReference>
<accession>A0ABV7ER20</accession>
<feature type="domain" description="PIN" evidence="1">
    <location>
        <begin position="3"/>
        <end position="126"/>
    </location>
</feature>
<evidence type="ECO:0000313" key="3">
    <source>
        <dbReference type="Proteomes" id="UP001595462"/>
    </source>
</evidence>
<sequence length="133" mass="15101">MVFWDACAIIYFVEGATPWLDRLIPLLDSLDRQHRGHAVSELSLLECRVKPLREQDVATLARYERFFSRRDLIHVPMSREVVLEAARIRAVHGLKTPDALQAASASSLPGHNVFLTNDNVFRRVPGLELQLIS</sequence>
<organism evidence="2 3">
    <name type="scientific">Salinisphaera aquimarina</name>
    <dbReference type="NCBI Taxonomy" id="2094031"/>
    <lineage>
        <taxon>Bacteria</taxon>
        <taxon>Pseudomonadati</taxon>
        <taxon>Pseudomonadota</taxon>
        <taxon>Gammaproteobacteria</taxon>
        <taxon>Salinisphaerales</taxon>
        <taxon>Salinisphaeraceae</taxon>
        <taxon>Salinisphaera</taxon>
    </lineage>
</organism>
<evidence type="ECO:0000259" key="1">
    <source>
        <dbReference type="Pfam" id="PF01850"/>
    </source>
</evidence>
<name>A0ABV7ER20_9GAMM</name>
<evidence type="ECO:0000313" key="2">
    <source>
        <dbReference type="EMBL" id="MFC3104102.1"/>
    </source>
</evidence>